<dbReference type="EMBL" id="GACK01002936">
    <property type="protein sequence ID" value="JAA62098.1"/>
    <property type="molecule type" value="mRNA"/>
</dbReference>
<organism evidence="1">
    <name type="scientific">Rhipicephalus pulchellus</name>
    <name type="common">Yellow backed tick</name>
    <name type="synonym">Dermacentor pulchellus</name>
    <dbReference type="NCBI Taxonomy" id="72859"/>
    <lineage>
        <taxon>Eukaryota</taxon>
        <taxon>Metazoa</taxon>
        <taxon>Ecdysozoa</taxon>
        <taxon>Arthropoda</taxon>
        <taxon>Chelicerata</taxon>
        <taxon>Arachnida</taxon>
        <taxon>Acari</taxon>
        <taxon>Parasitiformes</taxon>
        <taxon>Ixodida</taxon>
        <taxon>Ixodoidea</taxon>
        <taxon>Ixodidae</taxon>
        <taxon>Rhipicephalinae</taxon>
        <taxon>Rhipicephalus</taxon>
        <taxon>Rhipicephalus</taxon>
    </lineage>
</organism>
<dbReference type="GO" id="GO:0043176">
    <property type="term" value="F:amine binding"/>
    <property type="evidence" value="ECO:0007669"/>
    <property type="project" value="InterPro"/>
</dbReference>
<reference evidence="1" key="1">
    <citation type="submission" date="2012-11" db="EMBL/GenBank/DDBJ databases">
        <authorList>
            <person name="Lucero-Rivera Y.E."/>
            <person name="Tovar-Ramirez D."/>
        </authorList>
    </citation>
    <scope>NUCLEOTIDE SEQUENCE</scope>
    <source>
        <tissue evidence="1">Salivary gland</tissue>
    </source>
</reference>
<reference evidence="1" key="2">
    <citation type="journal article" date="2015" name="J. Proteomics">
        <title>Sexual differences in the sialomes of the zebra tick, Rhipicephalus pulchellus.</title>
        <authorList>
            <person name="Tan A.W."/>
            <person name="Francischetti I.M."/>
            <person name="Slovak M."/>
            <person name="Kini R.M."/>
            <person name="Ribeiro J.M."/>
        </authorList>
    </citation>
    <scope>NUCLEOTIDE SEQUENCE</scope>
    <source>
        <tissue evidence="1">Salivary gland</tissue>
    </source>
</reference>
<evidence type="ECO:0000313" key="1">
    <source>
        <dbReference type="EMBL" id="JAA62098.1"/>
    </source>
</evidence>
<accession>L7MFR9</accession>
<dbReference type="AlphaFoldDB" id="L7MFR9"/>
<dbReference type="GO" id="GO:0030682">
    <property type="term" value="P:symbiont-mediated perturbation of host defenses"/>
    <property type="evidence" value="ECO:0007669"/>
    <property type="project" value="InterPro"/>
</dbReference>
<name>L7MFR9_RHIPC</name>
<protein>
    <submittedName>
        <fullName evidence="1">Putative group i salivary lipocalin</fullName>
    </submittedName>
</protein>
<dbReference type="InterPro" id="IPR012674">
    <property type="entry name" value="Calycin"/>
</dbReference>
<dbReference type="SUPFAM" id="SSF50814">
    <property type="entry name" value="Lipocalins"/>
    <property type="match status" value="1"/>
</dbReference>
<sequence length="226" mass="25852">GGPAHNFLYPASQLVKVSLICLCHTCISHSFLFGSPSVRTPHFALASCIYKRIMYHCGLVIIFVLCSVAHALKPDDLYNALNTSDPIWLKKRSYKEEGHKCVRATQISLNRTDYKFRQAYRNGTREISFILYAKLSEEEQTPYMNVSQRQGEPGRKYTLEFWDANEKCGVLTLGDPNKKECEMHVWQRHINDTLTNCEAGYKKLCAGPPYDVYYSSCKPHATQKNL</sequence>
<dbReference type="InterPro" id="IPR002970">
    <property type="entry name" value="Tick_his-bd"/>
</dbReference>
<feature type="non-terminal residue" evidence="1">
    <location>
        <position position="1"/>
    </location>
</feature>
<proteinExistence type="evidence at transcript level"/>
<dbReference type="Gene3D" id="2.40.128.20">
    <property type="match status" value="1"/>
</dbReference>
<dbReference type="Pfam" id="PF02098">
    <property type="entry name" value="His_binding"/>
    <property type="match status" value="1"/>
</dbReference>